<dbReference type="AlphaFoldDB" id="A0A0E9NGY0"/>
<keyword evidence="2" id="KW-1185">Reference proteome</keyword>
<evidence type="ECO:0000313" key="1">
    <source>
        <dbReference type="EMBL" id="GAO49099.1"/>
    </source>
</evidence>
<dbReference type="Proteomes" id="UP000033140">
    <property type="component" value="Unassembled WGS sequence"/>
</dbReference>
<reference evidence="1 2" key="2">
    <citation type="journal article" date="2014" name="J. Gen. Appl. Microbiol.">
        <title>The early diverging ascomycetous budding yeast Saitoella complicata has three histone deacetylases belonging to the Clr6, Hos2, and Rpd3 lineages.</title>
        <authorList>
            <person name="Nishida H."/>
            <person name="Matsumoto T."/>
            <person name="Kondo S."/>
            <person name="Hamamoto M."/>
            <person name="Yoshikawa H."/>
        </authorList>
    </citation>
    <scope>NUCLEOTIDE SEQUENCE [LARGE SCALE GENOMIC DNA]</scope>
    <source>
        <strain evidence="1 2">NRRL Y-17804</strain>
    </source>
</reference>
<organism evidence="1 2">
    <name type="scientific">Saitoella complicata (strain BCRC 22490 / CBS 7301 / JCM 7358 / NBRC 10748 / NRRL Y-17804)</name>
    <dbReference type="NCBI Taxonomy" id="698492"/>
    <lineage>
        <taxon>Eukaryota</taxon>
        <taxon>Fungi</taxon>
        <taxon>Dikarya</taxon>
        <taxon>Ascomycota</taxon>
        <taxon>Taphrinomycotina</taxon>
        <taxon>Taphrinomycotina incertae sedis</taxon>
        <taxon>Saitoella</taxon>
    </lineage>
</organism>
<dbReference type="EMBL" id="BACD03000020">
    <property type="protein sequence ID" value="GAO49099.1"/>
    <property type="molecule type" value="Genomic_DNA"/>
</dbReference>
<sequence>MTPRDRGSVAPRDAAIMQVQNLIMDLWEIGRVTCHLDVYTLSDLSTPFSRPICQIDTYNNSTNGATPRQPPHAYLHHHSPRPLRETLGKAILAGVWEGWKGYVWLSGGARDGDGMNECTISRVAFEGVILEASVTLGDAKRTFGF</sequence>
<evidence type="ECO:0000313" key="2">
    <source>
        <dbReference type="Proteomes" id="UP000033140"/>
    </source>
</evidence>
<proteinExistence type="predicted"/>
<protein>
    <submittedName>
        <fullName evidence="1">Uncharacterized protein</fullName>
    </submittedName>
</protein>
<accession>A0A0E9NGY0</accession>
<name>A0A0E9NGY0_SAICN</name>
<gene>
    <name evidence="1" type="ORF">G7K_3257-t1</name>
</gene>
<reference evidence="1 2" key="3">
    <citation type="journal article" date="2015" name="Genome Announc.">
        <title>Draft Genome Sequence of the Archiascomycetous Yeast Saitoella complicata.</title>
        <authorList>
            <person name="Yamauchi K."/>
            <person name="Kondo S."/>
            <person name="Hamamoto M."/>
            <person name="Takahashi Y."/>
            <person name="Ogura Y."/>
            <person name="Hayashi T."/>
            <person name="Nishida H."/>
        </authorList>
    </citation>
    <scope>NUCLEOTIDE SEQUENCE [LARGE SCALE GENOMIC DNA]</scope>
    <source>
        <strain evidence="1 2">NRRL Y-17804</strain>
    </source>
</reference>
<comment type="caution">
    <text evidence="1">The sequence shown here is derived from an EMBL/GenBank/DDBJ whole genome shotgun (WGS) entry which is preliminary data.</text>
</comment>
<reference evidence="1 2" key="1">
    <citation type="journal article" date="2011" name="J. Gen. Appl. Microbiol.">
        <title>Draft genome sequencing of the enigmatic yeast Saitoella complicata.</title>
        <authorList>
            <person name="Nishida H."/>
            <person name="Hamamoto M."/>
            <person name="Sugiyama J."/>
        </authorList>
    </citation>
    <scope>NUCLEOTIDE SEQUENCE [LARGE SCALE GENOMIC DNA]</scope>
    <source>
        <strain evidence="1 2">NRRL Y-17804</strain>
    </source>
</reference>